<gene>
    <name evidence="10" type="ORF">K470DRAFT_257482</name>
</gene>
<feature type="compositionally biased region" description="Pro residues" evidence="8">
    <location>
        <begin position="147"/>
        <end position="158"/>
    </location>
</feature>
<sequence>MYNAHRGMPGANAPQTRYSELLEQLRQEFEAQVSRATESEHQVAGQIHEMEAVRNKVYQLEQSHLAMKAKYEEELARLRLELEQRGGSSQAPHAGGPATAPPPAIGHGPSNLFPSLITTSGQGGPGLAPMPPDQQGPPGLPTHVPHQPGPPGLPPHNPFPYNGQPTGINGYGPPATQAVNSPGPVVVRPPGQPNGNQQQQHQQHQQIAPDFLYTPAQLDMIGNQLSELEPDKLPPSLKRVGDDWHVVYNPRVRRQLEVDLVHNLPHQSVVCCVRFSHDGRFVATGCNRSAQIFDVSTGKQVCHLQDGNGSLEGDLYIRSVCFSPDGRTLATGAEDKIIRVWDIATKQVRHTFPGHDQDIYSLDFSSDGRYIASGSGDRSIRLWDIQEKQCVLNLQIEDGVTTVAISGDGRFVAAGSLDKSVRIWDTQTAQLVERTEGDQGHSDSVYSVAFSPTGTHLVSGSLDKTIRMWKLNNYRHAGSLPKSGDCVRTFEGHKDFVLSVALTPDGQWVMSGSKDRGVQFWDPATGDAQLMLQGHKNSVISVAPSPKGGLFATGSGDMKARIWRYQSYTG</sequence>
<feature type="domain" description="Transcriptional repressor Tup1 N-terminal" evidence="9">
    <location>
        <begin position="17"/>
        <end position="86"/>
    </location>
</feature>
<keyword evidence="7" id="KW-0175">Coiled coil</keyword>
<feature type="region of interest" description="Disordered" evidence="8">
    <location>
        <begin position="84"/>
        <end position="159"/>
    </location>
</feature>
<accession>A0A6A7C1X8</accession>
<evidence type="ECO:0000256" key="7">
    <source>
        <dbReference type="SAM" id="Coils"/>
    </source>
</evidence>
<dbReference type="Gene3D" id="1.20.5.340">
    <property type="match status" value="1"/>
</dbReference>
<name>A0A6A7C1X8_9PEZI</name>
<feature type="coiled-coil region" evidence="7">
    <location>
        <begin position="19"/>
        <end position="81"/>
    </location>
</feature>
<keyword evidence="5" id="KW-0804">Transcription</keyword>
<dbReference type="SMART" id="SM00320">
    <property type="entry name" value="WD40"/>
    <property type="match status" value="7"/>
</dbReference>
<evidence type="ECO:0000313" key="10">
    <source>
        <dbReference type="EMBL" id="KAF2860935.1"/>
    </source>
</evidence>
<evidence type="ECO:0000313" key="11">
    <source>
        <dbReference type="Proteomes" id="UP000799421"/>
    </source>
</evidence>
<evidence type="ECO:0000259" key="9">
    <source>
        <dbReference type="Pfam" id="PF08581"/>
    </source>
</evidence>
<dbReference type="Gene3D" id="2.130.10.10">
    <property type="entry name" value="YVTN repeat-like/Quinoprotein amine dehydrogenase"/>
    <property type="match status" value="1"/>
</dbReference>
<evidence type="ECO:0000256" key="3">
    <source>
        <dbReference type="ARBA" id="ARBA00022737"/>
    </source>
</evidence>
<dbReference type="EMBL" id="MU005977">
    <property type="protein sequence ID" value="KAF2860935.1"/>
    <property type="molecule type" value="Genomic_DNA"/>
</dbReference>
<proteinExistence type="predicted"/>
<dbReference type="PROSITE" id="PS50082">
    <property type="entry name" value="WD_REPEATS_2"/>
    <property type="match status" value="6"/>
</dbReference>
<dbReference type="InterPro" id="IPR019775">
    <property type="entry name" value="WD40_repeat_CS"/>
</dbReference>
<keyword evidence="1" id="KW-0678">Repressor</keyword>
<keyword evidence="11" id="KW-1185">Reference proteome</keyword>
<evidence type="ECO:0000256" key="8">
    <source>
        <dbReference type="SAM" id="MobiDB-lite"/>
    </source>
</evidence>
<dbReference type="PANTHER" id="PTHR19848:SF8">
    <property type="entry name" value="F-BOX AND WD REPEAT DOMAIN CONTAINING 7"/>
    <property type="match status" value="1"/>
</dbReference>
<reference evidence="10" key="1">
    <citation type="journal article" date="2020" name="Stud. Mycol.">
        <title>101 Dothideomycetes genomes: a test case for predicting lifestyles and emergence of pathogens.</title>
        <authorList>
            <person name="Haridas S."/>
            <person name="Albert R."/>
            <person name="Binder M."/>
            <person name="Bloem J."/>
            <person name="Labutti K."/>
            <person name="Salamov A."/>
            <person name="Andreopoulos B."/>
            <person name="Baker S."/>
            <person name="Barry K."/>
            <person name="Bills G."/>
            <person name="Bluhm B."/>
            <person name="Cannon C."/>
            <person name="Castanera R."/>
            <person name="Culley D."/>
            <person name="Daum C."/>
            <person name="Ezra D."/>
            <person name="Gonzalez J."/>
            <person name="Henrissat B."/>
            <person name="Kuo A."/>
            <person name="Liang C."/>
            <person name="Lipzen A."/>
            <person name="Lutzoni F."/>
            <person name="Magnuson J."/>
            <person name="Mondo S."/>
            <person name="Nolan M."/>
            <person name="Ohm R."/>
            <person name="Pangilinan J."/>
            <person name="Park H.-J."/>
            <person name="Ramirez L."/>
            <person name="Alfaro M."/>
            <person name="Sun H."/>
            <person name="Tritt A."/>
            <person name="Yoshinaga Y."/>
            <person name="Zwiers L.-H."/>
            <person name="Turgeon B."/>
            <person name="Goodwin S."/>
            <person name="Spatafora J."/>
            <person name="Crous P."/>
            <person name="Grigoriev I."/>
        </authorList>
    </citation>
    <scope>NUCLEOTIDE SEQUENCE</scope>
    <source>
        <strain evidence="10">CBS 480.64</strain>
    </source>
</reference>
<dbReference type="PROSITE" id="PS00678">
    <property type="entry name" value="WD_REPEATS_1"/>
    <property type="match status" value="3"/>
</dbReference>
<feature type="repeat" description="WD" evidence="6">
    <location>
        <begin position="352"/>
        <end position="393"/>
    </location>
</feature>
<feature type="repeat" description="WD" evidence="6">
    <location>
        <begin position="317"/>
        <end position="351"/>
    </location>
</feature>
<organism evidence="10 11">
    <name type="scientific">Piedraia hortae CBS 480.64</name>
    <dbReference type="NCBI Taxonomy" id="1314780"/>
    <lineage>
        <taxon>Eukaryota</taxon>
        <taxon>Fungi</taxon>
        <taxon>Dikarya</taxon>
        <taxon>Ascomycota</taxon>
        <taxon>Pezizomycotina</taxon>
        <taxon>Dothideomycetes</taxon>
        <taxon>Dothideomycetidae</taxon>
        <taxon>Capnodiales</taxon>
        <taxon>Piedraiaceae</taxon>
        <taxon>Piedraia</taxon>
    </lineage>
</organism>
<keyword evidence="2 6" id="KW-0853">WD repeat</keyword>
<evidence type="ECO:0000256" key="1">
    <source>
        <dbReference type="ARBA" id="ARBA00022491"/>
    </source>
</evidence>
<dbReference type="FunFam" id="2.130.10.10:FF:000111">
    <property type="entry name" value="Transcriptional repressor rco-1"/>
    <property type="match status" value="1"/>
</dbReference>
<dbReference type="Pfam" id="PF08581">
    <property type="entry name" value="Tup_N"/>
    <property type="match status" value="1"/>
</dbReference>
<dbReference type="OrthoDB" id="17410at2759"/>
<feature type="repeat" description="WD" evidence="6">
    <location>
        <begin position="532"/>
        <end position="570"/>
    </location>
</feature>
<feature type="repeat" description="WD" evidence="6">
    <location>
        <begin position="490"/>
        <end position="531"/>
    </location>
</feature>
<dbReference type="Pfam" id="PF00400">
    <property type="entry name" value="WD40"/>
    <property type="match status" value="7"/>
</dbReference>
<dbReference type="Proteomes" id="UP000799421">
    <property type="component" value="Unassembled WGS sequence"/>
</dbReference>
<dbReference type="AlphaFoldDB" id="A0A6A7C1X8"/>
<feature type="repeat" description="WD" evidence="6">
    <location>
        <begin position="400"/>
        <end position="434"/>
    </location>
</feature>
<keyword evidence="4" id="KW-0805">Transcription regulation</keyword>
<dbReference type="PRINTS" id="PR00320">
    <property type="entry name" value="GPROTEINBRPT"/>
</dbReference>
<dbReference type="InterPro" id="IPR020472">
    <property type="entry name" value="WD40_PAC1"/>
</dbReference>
<dbReference type="InterPro" id="IPR036322">
    <property type="entry name" value="WD40_repeat_dom_sf"/>
</dbReference>
<keyword evidence="3" id="KW-0677">Repeat</keyword>
<feature type="compositionally biased region" description="Pro residues" evidence="8">
    <location>
        <begin position="128"/>
        <end position="140"/>
    </location>
</feature>
<dbReference type="InterPro" id="IPR013890">
    <property type="entry name" value="Tscrpt_rep_Tup1_N"/>
</dbReference>
<dbReference type="InterPro" id="IPR001680">
    <property type="entry name" value="WD40_rpt"/>
</dbReference>
<dbReference type="CDD" id="cd00200">
    <property type="entry name" value="WD40"/>
    <property type="match status" value="1"/>
</dbReference>
<dbReference type="InterPro" id="IPR015943">
    <property type="entry name" value="WD40/YVTN_repeat-like_dom_sf"/>
</dbReference>
<evidence type="ECO:0000256" key="5">
    <source>
        <dbReference type="ARBA" id="ARBA00023163"/>
    </source>
</evidence>
<evidence type="ECO:0000256" key="4">
    <source>
        <dbReference type="ARBA" id="ARBA00023015"/>
    </source>
</evidence>
<evidence type="ECO:0000256" key="2">
    <source>
        <dbReference type="ARBA" id="ARBA00022574"/>
    </source>
</evidence>
<protein>
    <submittedName>
        <fullName evidence="10">WD40 repeat-like protein</fullName>
    </submittedName>
</protein>
<evidence type="ECO:0000256" key="6">
    <source>
        <dbReference type="PROSITE-ProRule" id="PRU00221"/>
    </source>
</evidence>
<feature type="repeat" description="WD" evidence="6">
    <location>
        <begin position="438"/>
        <end position="479"/>
    </location>
</feature>
<dbReference type="SUPFAM" id="SSF50978">
    <property type="entry name" value="WD40 repeat-like"/>
    <property type="match status" value="1"/>
</dbReference>
<dbReference type="PANTHER" id="PTHR19848">
    <property type="entry name" value="WD40 REPEAT PROTEIN"/>
    <property type="match status" value="1"/>
</dbReference>
<dbReference type="PROSITE" id="PS50294">
    <property type="entry name" value="WD_REPEATS_REGION"/>
    <property type="match status" value="6"/>
</dbReference>